<name>A0A6G0R3I9_9STRA</name>
<evidence type="ECO:0000313" key="4">
    <source>
        <dbReference type="Proteomes" id="UP000486351"/>
    </source>
</evidence>
<protein>
    <recommendedName>
        <fullName evidence="2">DUF6604 domain-containing protein</fullName>
    </recommendedName>
</protein>
<evidence type="ECO:0000313" key="3">
    <source>
        <dbReference type="EMBL" id="KAE9314715.1"/>
    </source>
</evidence>
<evidence type="ECO:0000256" key="1">
    <source>
        <dbReference type="SAM" id="MobiDB-lite"/>
    </source>
</evidence>
<dbReference type="PANTHER" id="PTHR38795">
    <property type="entry name" value="DUF6604 DOMAIN-CONTAINING PROTEIN"/>
    <property type="match status" value="1"/>
</dbReference>
<comment type="caution">
    <text evidence="3">The sequence shown here is derived from an EMBL/GenBank/DDBJ whole genome shotgun (WGS) entry which is preliminary data.</text>
</comment>
<dbReference type="Proteomes" id="UP000486351">
    <property type="component" value="Unassembled WGS sequence"/>
</dbReference>
<dbReference type="PANTHER" id="PTHR38795:SF1">
    <property type="entry name" value="DUF6604 DOMAIN-CONTAINING PROTEIN"/>
    <property type="match status" value="1"/>
</dbReference>
<feature type="region of interest" description="Disordered" evidence="1">
    <location>
        <begin position="757"/>
        <end position="799"/>
    </location>
</feature>
<feature type="compositionally biased region" description="Basic residues" evidence="1">
    <location>
        <begin position="768"/>
        <end position="787"/>
    </location>
</feature>
<dbReference type="InterPro" id="IPR046539">
    <property type="entry name" value="DUF6604"/>
</dbReference>
<proteinExistence type="predicted"/>
<reference evidence="3 4" key="1">
    <citation type="submission" date="2018-09" db="EMBL/GenBank/DDBJ databases">
        <title>Genomic investigation of the strawberry pathogen Phytophthora fragariae indicates pathogenicity is determined by transcriptional variation in three key races.</title>
        <authorList>
            <person name="Adams T.M."/>
            <person name="Armitage A.D."/>
            <person name="Sobczyk M.K."/>
            <person name="Bates H.J."/>
            <person name="Dunwell J.M."/>
            <person name="Nellist C.F."/>
            <person name="Harrison R.J."/>
        </authorList>
    </citation>
    <scope>NUCLEOTIDE SEQUENCE [LARGE SCALE GENOMIC DNA]</scope>
    <source>
        <strain evidence="3 4">NOV-77</strain>
    </source>
</reference>
<evidence type="ECO:0000259" key="2">
    <source>
        <dbReference type="Pfam" id="PF20253"/>
    </source>
</evidence>
<dbReference type="Pfam" id="PF20253">
    <property type="entry name" value="DUF6604"/>
    <property type="match status" value="1"/>
</dbReference>
<accession>A0A6G0R3I9</accession>
<sequence>MSQFPASKYVRYKRATSFFLDWLLRARDHGHNSSKHVRLETLNEVVAKVAAEPSTLTPALLKDFPNALAACQCAITMREHVAAFFADAKHGHQHFLKLLQSWLSTLKGVAVEPHQNDDGTTSSAELESQDFNNYYEVLEVDEDYFPDEGTYVAEPTAAKNFKVDRQRLLDEAFAEDMRLEVAYFFIELAQNVFNVYNQVKKQQRTMVEATVVAKLAMDVAGSLAATLHPSLRDGLDFVEVIMQTDVESLSARMEDAYNATRKSLKNEGVFTFVPGMFMLDFLSVGITLEAFKPIIPPNLRYGIVVPRGYFGESYDEERTPHYVLPDPSFVVIFLMQQLPVLLNSLTYTKVTTFGTYEPTEDPDWRLSGCFMSVMDKYFKSREITVLTVFVCICWLKSVAALQGDGGLCRSTTLTLKHAEDLTAKFDVTVAKGAVQAVDKELHGFYRFYATIIRRSGENSHLAYTNPIVAGLTMLDHHFEYLDLASELVVVTSKLRDFGHLYNALVNEGFLQQLPFVEEILKIYDRMIFTPSRSAAAHGAYFRTYLLSSALKATALDSTLRGGRTKHGCSNMKQRAVFFLEDVSKIFRLMAKDDKSFLRGVSSEALLTKAANICSEELFETRVLSRDMLQLHDDITEVFSEMMKTLGVDEGRLVTSIIRVLDAVQSNGDVIMSAIPGGNPYPWLGDRLHGGRFKAVCMKFAAAIESKFASPVGDLEQKYCVFSSFFIGKSNDGVCSKASPSTTTSALSEEVQRVAVESTSSSTPDIAGKKKKKCKKKNKKKTKNKKGKVKGDQVSSTPKAVAGDDDLAEVSKLLMQLLVSVGADTKANDDQAGVSLMENALRQTAAAVFTRLRDTSIPVHRKAQDTQHARKLIERLQELVKDFSTPDKLTSTASRTRNMIFSEASRVIYLMQRFHRTDHPVVTVPALSPVRDFCDTSASFTQFVLSTARVGVSVDKKSQAQDILDLLEKRLLVLKRLRKVILLDFRGLVQMYAKAREEMGLGKTSSRDSLRALESTNWTGSRSTPSW</sequence>
<feature type="domain" description="DUF6604" evidence="2">
    <location>
        <begin position="11"/>
        <end position="227"/>
    </location>
</feature>
<dbReference type="AlphaFoldDB" id="A0A6G0R3I9"/>
<dbReference type="EMBL" id="QXFY01001558">
    <property type="protein sequence ID" value="KAE9314715.1"/>
    <property type="molecule type" value="Genomic_DNA"/>
</dbReference>
<organism evidence="3 4">
    <name type="scientific">Phytophthora fragariae</name>
    <dbReference type="NCBI Taxonomy" id="53985"/>
    <lineage>
        <taxon>Eukaryota</taxon>
        <taxon>Sar</taxon>
        <taxon>Stramenopiles</taxon>
        <taxon>Oomycota</taxon>
        <taxon>Peronosporomycetes</taxon>
        <taxon>Peronosporales</taxon>
        <taxon>Peronosporaceae</taxon>
        <taxon>Phytophthora</taxon>
    </lineage>
</organism>
<gene>
    <name evidence="3" type="ORF">PF008_g19426</name>
</gene>